<reference evidence="2 3" key="1">
    <citation type="journal article" date="2014" name="Agronomy (Basel)">
        <title>A Draft Genome Sequence for Ensete ventricosum, the Drought-Tolerant Tree Against Hunger.</title>
        <authorList>
            <person name="Harrison J."/>
            <person name="Moore K.A."/>
            <person name="Paszkiewicz K."/>
            <person name="Jones T."/>
            <person name="Grant M."/>
            <person name="Ambacheew D."/>
            <person name="Muzemil S."/>
            <person name="Studholme D.J."/>
        </authorList>
    </citation>
    <scope>NUCLEOTIDE SEQUENCE [LARGE SCALE GENOMIC DNA]</scope>
</reference>
<evidence type="ECO:0000313" key="3">
    <source>
        <dbReference type="Proteomes" id="UP000287651"/>
    </source>
</evidence>
<evidence type="ECO:0000256" key="1">
    <source>
        <dbReference type="SAM" id="MobiDB-lite"/>
    </source>
</evidence>
<comment type="caution">
    <text evidence="2">The sequence shown here is derived from an EMBL/GenBank/DDBJ whole genome shotgun (WGS) entry which is preliminary data.</text>
</comment>
<sequence>MFFSAVTDICVFACHFNCHPHPRPDFPFKGHDQCFSFFSYEKNELKTLANACAKDMYSTGVGSSHTYMYVSQCTRVGVVHISFCLVAESRGRSAEAQEPHAPYRGTPHLITMSNRTKRRPPPDLSDGDEIPHPRLPKAIPGGSKPPHASLAVVAVPAGGTKKGKICMAEMKHPFLSTNSKRKKETSGSSLKPQDRPSLSPAKNKQKLVIADISNTDPDEQMEEHFPGLCHTFPPRLCFLRIMDPS</sequence>
<feature type="region of interest" description="Disordered" evidence="1">
    <location>
        <begin position="94"/>
        <end position="147"/>
    </location>
</feature>
<protein>
    <submittedName>
        <fullName evidence="2">Uncharacterized protein</fullName>
    </submittedName>
</protein>
<organism evidence="2 3">
    <name type="scientific">Ensete ventricosum</name>
    <name type="common">Abyssinian banana</name>
    <name type="synonym">Musa ensete</name>
    <dbReference type="NCBI Taxonomy" id="4639"/>
    <lineage>
        <taxon>Eukaryota</taxon>
        <taxon>Viridiplantae</taxon>
        <taxon>Streptophyta</taxon>
        <taxon>Embryophyta</taxon>
        <taxon>Tracheophyta</taxon>
        <taxon>Spermatophyta</taxon>
        <taxon>Magnoliopsida</taxon>
        <taxon>Liliopsida</taxon>
        <taxon>Zingiberales</taxon>
        <taxon>Musaceae</taxon>
        <taxon>Ensete</taxon>
    </lineage>
</organism>
<dbReference type="Proteomes" id="UP000287651">
    <property type="component" value="Unassembled WGS sequence"/>
</dbReference>
<dbReference type="AlphaFoldDB" id="A0A426XUN9"/>
<dbReference type="EMBL" id="AMZH03017303">
    <property type="protein sequence ID" value="RRT43199.1"/>
    <property type="molecule type" value="Genomic_DNA"/>
</dbReference>
<evidence type="ECO:0000313" key="2">
    <source>
        <dbReference type="EMBL" id="RRT43199.1"/>
    </source>
</evidence>
<accession>A0A426XUN9</accession>
<proteinExistence type="predicted"/>
<feature type="region of interest" description="Disordered" evidence="1">
    <location>
        <begin position="172"/>
        <end position="222"/>
    </location>
</feature>
<gene>
    <name evidence="2" type="ORF">B296_00048051</name>
</gene>
<name>A0A426XUN9_ENSVE</name>